<organism evidence="1">
    <name type="scientific">candidate division TA06 bacterium ADurb.Bin417</name>
    <dbReference type="NCBI Taxonomy" id="1852828"/>
    <lineage>
        <taxon>Bacteria</taxon>
        <taxon>Bacteria division TA06</taxon>
    </lineage>
</organism>
<reference evidence="1" key="1">
    <citation type="submission" date="2017-02" db="EMBL/GenBank/DDBJ databases">
        <title>Delving into the versatile metabolic prowess of the omnipresent phylum Bacteroidetes.</title>
        <authorList>
            <person name="Nobu M.K."/>
            <person name="Mei R."/>
            <person name="Narihiro T."/>
            <person name="Kuroda K."/>
            <person name="Liu W.-T."/>
        </authorList>
    </citation>
    <scope>NUCLEOTIDE SEQUENCE</scope>
    <source>
        <strain evidence="1">ADurb.Bin417</strain>
    </source>
</reference>
<name>A0A1V5ME93_UNCT6</name>
<accession>A0A1V5ME93</accession>
<dbReference type="EMBL" id="MWAK01000170">
    <property type="protein sequence ID" value="OPZ91506.1"/>
    <property type="molecule type" value="Genomic_DNA"/>
</dbReference>
<proteinExistence type="predicted"/>
<comment type="caution">
    <text evidence="1">The sequence shown here is derived from an EMBL/GenBank/DDBJ whole genome shotgun (WGS) entry which is preliminary data.</text>
</comment>
<dbReference type="Proteomes" id="UP000485484">
    <property type="component" value="Unassembled WGS sequence"/>
</dbReference>
<dbReference type="AlphaFoldDB" id="A0A1V5ME93"/>
<sequence>MYHRGFYGMIRFGETRVSGPLLYRGYQGQGTSQEHLVELAWGGSSNALLAYTMAHYPADWSRQRARQIAAAAVRFKGNGFQAGEGPCRGAWYNGYLWEMDRFSDRYGRESIYTPDQGITNYFLGKLLLEKTLPVPGLAEKIRTNCFEYLRSLRNRQGGLENARKFDGSPGVDRYELPYDGHKADLPMASAMGALSFLICYQLTGEAAAREEGQALLDHLREKIAANEWRFHEYDTWGWDNMAMCWILVTLCEWQAAFPEMDLAAPIEKTLAALLSCQHRFDFELDRYSQLERCWGGLMVNRGGWAVGTTVGSLQAGKGLHNRFDTALALWTHFRLTGDTRSYTALLEFLNYLTYHQWTRNDLPLGPGAVTEAMHLNEGHIQDTVQTLHSNCLHHILLNRGLFLESASLEPDRVKLPAPNGTGSQLRFSFRPGKAGPVRFSIDGAGSDNIELKLDGQVVYRGPGRNLNWFLPEAGRTWEFTAESVK</sequence>
<protein>
    <submittedName>
        <fullName evidence="1">Uncharacterized protein</fullName>
    </submittedName>
</protein>
<gene>
    <name evidence="1" type="ORF">BWY73_01072</name>
</gene>
<evidence type="ECO:0000313" key="1">
    <source>
        <dbReference type="EMBL" id="OPZ91506.1"/>
    </source>
</evidence>